<keyword evidence="2" id="KW-1185">Reference proteome</keyword>
<protein>
    <recommendedName>
        <fullName evidence="3">Chemotaxis protein CheX</fullName>
    </recommendedName>
</protein>
<organism evidence="1 2">
    <name type="scientific">Paracidovorax cattleyae</name>
    <dbReference type="NCBI Taxonomy" id="80868"/>
    <lineage>
        <taxon>Bacteria</taxon>
        <taxon>Pseudomonadati</taxon>
        <taxon>Pseudomonadota</taxon>
        <taxon>Betaproteobacteria</taxon>
        <taxon>Burkholderiales</taxon>
        <taxon>Comamonadaceae</taxon>
        <taxon>Paracidovorax</taxon>
    </lineage>
</organism>
<evidence type="ECO:0000313" key="2">
    <source>
        <dbReference type="Proteomes" id="UP000199317"/>
    </source>
</evidence>
<dbReference type="Proteomes" id="UP000199317">
    <property type="component" value="Unassembled WGS sequence"/>
</dbReference>
<evidence type="ECO:0000313" key="1">
    <source>
        <dbReference type="EMBL" id="SDP75001.1"/>
    </source>
</evidence>
<reference evidence="2" key="1">
    <citation type="submission" date="2016-10" db="EMBL/GenBank/DDBJ databases">
        <authorList>
            <person name="Varghese N."/>
            <person name="Submissions S."/>
        </authorList>
    </citation>
    <scope>NUCLEOTIDE SEQUENCE [LARGE SCALE GENOMIC DNA]</scope>
    <source>
        <strain evidence="2">DSM 17101</strain>
    </source>
</reference>
<sequence length="193" mass="20423">MSAPASFLGPRARDSLDRMMVSALHQSVARGSGVAVQPVDALPATGGATHMAVLSIASFSFRVVAALHFAHGPAWRAWVAATAGLDADAMGEQAFLDRICEMGNLCCGAINRDLGAFQAFLGLSTPQILDARCAPYFTRAGFEHVRHFRMDVRPDLALHASLCARAYVPQDFHWAGAAAAAPEAVASGELELF</sequence>
<gene>
    <name evidence="1" type="ORF">SAMN04489708_12444</name>
</gene>
<proteinExistence type="predicted"/>
<dbReference type="OrthoDB" id="8717392at2"/>
<dbReference type="EMBL" id="FNJL01000024">
    <property type="protein sequence ID" value="SDP75001.1"/>
    <property type="molecule type" value="Genomic_DNA"/>
</dbReference>
<dbReference type="RefSeq" id="WP_092836951.1">
    <property type="nucleotide sequence ID" value="NZ_CP028290.1"/>
</dbReference>
<accession>A0A1H0V9D9</accession>
<dbReference type="AlphaFoldDB" id="A0A1H0V9D9"/>
<evidence type="ECO:0008006" key="3">
    <source>
        <dbReference type="Google" id="ProtNLM"/>
    </source>
</evidence>
<name>A0A1H0V9D9_9BURK</name>